<protein>
    <recommendedName>
        <fullName evidence="3">FLYWCH-type domain-containing protein</fullName>
    </recommendedName>
</protein>
<gene>
    <name evidence="1" type="ORF">MEUPH1_LOCUS784</name>
</gene>
<dbReference type="EMBL" id="CARXXK010000001">
    <property type="protein sequence ID" value="CAI6343531.1"/>
    <property type="molecule type" value="Genomic_DNA"/>
</dbReference>
<evidence type="ECO:0000313" key="1">
    <source>
        <dbReference type="EMBL" id="CAI6343531.1"/>
    </source>
</evidence>
<proteinExistence type="predicted"/>
<reference evidence="1 2" key="1">
    <citation type="submission" date="2023-01" db="EMBL/GenBank/DDBJ databases">
        <authorList>
            <person name="Whitehead M."/>
        </authorList>
    </citation>
    <scope>NUCLEOTIDE SEQUENCE [LARGE SCALE GENOMIC DNA]</scope>
</reference>
<dbReference type="Proteomes" id="UP001160148">
    <property type="component" value="Unassembled WGS sequence"/>
</dbReference>
<sequence length="162" mass="18767">MDIQIENVFQTKRCNTCITVDNFKLSKCNILMNSNIRFRCTNRSCNVTIIVNDKLNEIIETKNVPHNHPPLEDNSIKSNIIRTAVKRKGTEDLHTKPNKIILKEIRQSGFDTDIEYSSLRLVRKSLYCARKKLFPTLPQILEDIIDILSAEGDNITKFNEFK</sequence>
<comment type="caution">
    <text evidence="1">The sequence shown here is derived from an EMBL/GenBank/DDBJ whole genome shotgun (WGS) entry which is preliminary data.</text>
</comment>
<evidence type="ECO:0008006" key="3">
    <source>
        <dbReference type="Google" id="ProtNLM"/>
    </source>
</evidence>
<dbReference type="AlphaFoldDB" id="A0AAV0VP67"/>
<evidence type="ECO:0000313" key="2">
    <source>
        <dbReference type="Proteomes" id="UP001160148"/>
    </source>
</evidence>
<name>A0AAV0VP67_9HEMI</name>
<accession>A0AAV0VP67</accession>
<keyword evidence="2" id="KW-1185">Reference proteome</keyword>
<organism evidence="1 2">
    <name type="scientific">Macrosiphum euphorbiae</name>
    <name type="common">potato aphid</name>
    <dbReference type="NCBI Taxonomy" id="13131"/>
    <lineage>
        <taxon>Eukaryota</taxon>
        <taxon>Metazoa</taxon>
        <taxon>Ecdysozoa</taxon>
        <taxon>Arthropoda</taxon>
        <taxon>Hexapoda</taxon>
        <taxon>Insecta</taxon>
        <taxon>Pterygota</taxon>
        <taxon>Neoptera</taxon>
        <taxon>Paraneoptera</taxon>
        <taxon>Hemiptera</taxon>
        <taxon>Sternorrhyncha</taxon>
        <taxon>Aphidomorpha</taxon>
        <taxon>Aphidoidea</taxon>
        <taxon>Aphididae</taxon>
        <taxon>Macrosiphini</taxon>
        <taxon>Macrosiphum</taxon>
    </lineage>
</organism>